<sequence>MITSSSLLVLSAVVQVLFAQQPVFESGPPEPWGPPQRPAHRRQFLPRIPKRCWVPPQRINVYNCCPIPTLYPDEDMQSCGFEKTPGNTDQPQKPVFRPEGTCKEGYCVMGKFDLLFANNSVDFVKFREYLDNWAESYPEFANAIRIAKQECAQDGGPEVPPICEPDKLFLCLTSTIFWNCKLRDGDGCAALQEHMNECKQYYTRKMEPTMKDIEVR</sequence>
<dbReference type="Proteomes" id="UP001153321">
    <property type="component" value="Chromosome 13"/>
</dbReference>
<evidence type="ECO:0000256" key="1">
    <source>
        <dbReference type="SAM" id="SignalP"/>
    </source>
</evidence>
<keyword evidence="1" id="KW-0732">Signal</keyword>
<keyword evidence="3" id="KW-1185">Reference proteome</keyword>
<reference evidence="2" key="1">
    <citation type="submission" date="2022-02" db="EMBL/GenBank/DDBJ databases">
        <authorList>
            <person name="King R."/>
        </authorList>
    </citation>
    <scope>NUCLEOTIDE SEQUENCE</scope>
</reference>
<organism evidence="2 3">
    <name type="scientific">Spodoptera littoralis</name>
    <name type="common">Egyptian cotton leafworm</name>
    <dbReference type="NCBI Taxonomy" id="7109"/>
    <lineage>
        <taxon>Eukaryota</taxon>
        <taxon>Metazoa</taxon>
        <taxon>Ecdysozoa</taxon>
        <taxon>Arthropoda</taxon>
        <taxon>Hexapoda</taxon>
        <taxon>Insecta</taxon>
        <taxon>Pterygota</taxon>
        <taxon>Neoptera</taxon>
        <taxon>Endopterygota</taxon>
        <taxon>Lepidoptera</taxon>
        <taxon>Glossata</taxon>
        <taxon>Ditrysia</taxon>
        <taxon>Noctuoidea</taxon>
        <taxon>Noctuidae</taxon>
        <taxon>Amphipyrinae</taxon>
        <taxon>Spodoptera</taxon>
    </lineage>
</organism>
<evidence type="ECO:0000313" key="3">
    <source>
        <dbReference type="Proteomes" id="UP001153321"/>
    </source>
</evidence>
<dbReference type="AlphaFoldDB" id="A0A9P0N053"/>
<accession>A0A9P0N053</accession>
<gene>
    <name evidence="2" type="ORF">SPLIT_LOCUS1956</name>
</gene>
<protein>
    <submittedName>
        <fullName evidence="2">Uncharacterized protein</fullName>
    </submittedName>
</protein>
<dbReference type="Gene3D" id="1.10.238.270">
    <property type="match status" value="1"/>
</dbReference>
<feature type="signal peptide" evidence="1">
    <location>
        <begin position="1"/>
        <end position="19"/>
    </location>
</feature>
<proteinExistence type="predicted"/>
<evidence type="ECO:0000313" key="2">
    <source>
        <dbReference type="EMBL" id="CAH1636594.1"/>
    </source>
</evidence>
<feature type="chain" id="PRO_5040235798" evidence="1">
    <location>
        <begin position="20"/>
        <end position="216"/>
    </location>
</feature>
<dbReference type="EMBL" id="LR824544">
    <property type="protein sequence ID" value="CAH1636594.1"/>
    <property type="molecule type" value="Genomic_DNA"/>
</dbReference>
<name>A0A9P0N053_SPOLI</name>